<comment type="caution">
    <text evidence="15">The sequence shown here is derived from an EMBL/GenBank/DDBJ whole genome shotgun (WGS) entry which is preliminary data.</text>
</comment>
<keyword evidence="7 12" id="KW-0418">Kinase</keyword>
<feature type="compositionally biased region" description="Polar residues" evidence="13">
    <location>
        <begin position="295"/>
        <end position="317"/>
    </location>
</feature>
<feature type="binding site" evidence="12">
    <location>
        <begin position="259"/>
        <end position="260"/>
    </location>
    <ligand>
        <name>ATP</name>
        <dbReference type="ChEBI" id="CHEBI:30616"/>
    </ligand>
</feature>
<feature type="binding site" evidence="12">
    <location>
        <position position="192"/>
    </location>
    <ligand>
        <name>ATP</name>
        <dbReference type="ChEBI" id="CHEBI:30616"/>
    </ligand>
</feature>
<comment type="similarity">
    <text evidence="1">Belongs to the carbohydrate kinase pfkB family.</text>
</comment>
<dbReference type="CDD" id="cd01174">
    <property type="entry name" value="ribokinase"/>
    <property type="match status" value="1"/>
</dbReference>
<protein>
    <recommendedName>
        <fullName evidence="3 12">Ribokinase</fullName>
        <shortName evidence="12">RK</shortName>
        <ecNumber evidence="2 12">2.7.1.15</ecNumber>
    </recommendedName>
</protein>
<feature type="domain" description="Carbohydrate kinase PfkB" evidence="14">
    <location>
        <begin position="10"/>
        <end position="302"/>
    </location>
</feature>
<dbReference type="InterPro" id="IPR002139">
    <property type="entry name" value="Ribo/fructo_kinase"/>
</dbReference>
<comment type="function">
    <text evidence="12">Catalyzes the phosphorylation of ribose at O-5 in a reaction requiring ATP and magnesium. The resulting D-ribose-5-phosphate can then be used either for sythesis of nucleotides, histidine, and tryptophan, or as a component of the pentose phosphate pathway.</text>
</comment>
<dbReference type="GO" id="GO:0019303">
    <property type="term" value="P:D-ribose catabolic process"/>
    <property type="evidence" value="ECO:0007669"/>
    <property type="project" value="UniProtKB-UniRule"/>
</dbReference>
<sequence length="317" mass="32731">MRGEFGEVSADIVVVGSLNMDMVMGVERRPAKGETVLGSGFFLNPGGKGANQAYAARRLGANVAMIGKVGDDLFGGQLLAHLEAAGVDVSNIGHVAEAATGVAAIAVDPEGDNSIVVAQGANQALRPEDVRYCESVIGGAKLLMLQLEVPLETVVEAAIIAKRHHVPVLLDPAPARELPRELLRLVDYIVPNQSEIEELTGVAVSNASTAVVAAERLMGQGVATVFAKLGSKGVAVVGRDEAFTVSNYEVEAVDTTAAGDAFAGALAAALVSGQSLREAAGFANAVGAITVTRRGAQSSMPDRQETEQFMQSARQGD</sequence>
<dbReference type="SUPFAM" id="SSF53613">
    <property type="entry name" value="Ribokinase-like"/>
    <property type="match status" value="1"/>
</dbReference>
<dbReference type="GO" id="GO:0005829">
    <property type="term" value="C:cytosol"/>
    <property type="evidence" value="ECO:0007669"/>
    <property type="project" value="TreeGrafter"/>
</dbReference>
<dbReference type="PRINTS" id="PR00990">
    <property type="entry name" value="RIBOKINASE"/>
</dbReference>
<keyword evidence="10 12" id="KW-0630">Potassium</keyword>
<comment type="pathway">
    <text evidence="12">Carbohydrate metabolism; D-ribose degradation; D-ribose 5-phosphate from beta-D-ribopyranose: step 2/2.</text>
</comment>
<feature type="binding site" evidence="12">
    <location>
        <position position="260"/>
    </location>
    <ligand>
        <name>substrate</name>
    </ligand>
</feature>
<keyword evidence="9 12" id="KW-0460">Magnesium</keyword>
<keyword evidence="6 12" id="KW-0547">Nucleotide-binding</keyword>
<feature type="region of interest" description="Disordered" evidence="13">
    <location>
        <begin position="294"/>
        <end position="317"/>
    </location>
</feature>
<name>A0A5S5C0V7_9BACL</name>
<dbReference type="HAMAP" id="MF_01987">
    <property type="entry name" value="Ribokinase"/>
    <property type="match status" value="1"/>
</dbReference>
<dbReference type="InterPro" id="IPR011611">
    <property type="entry name" value="PfkB_dom"/>
</dbReference>
<feature type="binding site" evidence="12">
    <location>
        <position position="254"/>
    </location>
    <ligand>
        <name>K(+)</name>
        <dbReference type="ChEBI" id="CHEBI:29103"/>
    </ligand>
</feature>
<feature type="binding site" evidence="12">
    <location>
        <position position="148"/>
    </location>
    <ligand>
        <name>substrate</name>
    </ligand>
</feature>
<feature type="binding site" evidence="12">
    <location>
        <begin position="228"/>
        <end position="233"/>
    </location>
    <ligand>
        <name>ATP</name>
        <dbReference type="ChEBI" id="CHEBI:30616"/>
    </ligand>
</feature>
<comment type="similarity">
    <text evidence="12">Belongs to the carbohydrate kinase PfkB family. Ribokinase subfamily.</text>
</comment>
<evidence type="ECO:0000256" key="13">
    <source>
        <dbReference type="SAM" id="MobiDB-lite"/>
    </source>
</evidence>
<feature type="binding site" evidence="12">
    <location>
        <position position="293"/>
    </location>
    <ligand>
        <name>K(+)</name>
        <dbReference type="ChEBI" id="CHEBI:29103"/>
    </ligand>
</feature>
<dbReference type="InterPro" id="IPR029056">
    <property type="entry name" value="Ribokinase-like"/>
</dbReference>
<keyword evidence="8 12" id="KW-0067">ATP-binding</keyword>
<dbReference type="Pfam" id="PF00294">
    <property type="entry name" value="PfkB"/>
    <property type="match status" value="1"/>
</dbReference>
<feature type="binding site" evidence="12">
    <location>
        <position position="256"/>
    </location>
    <ligand>
        <name>K(+)</name>
        <dbReference type="ChEBI" id="CHEBI:29103"/>
    </ligand>
</feature>
<accession>A0A5S5C0V7</accession>
<evidence type="ECO:0000256" key="2">
    <source>
        <dbReference type="ARBA" id="ARBA00012035"/>
    </source>
</evidence>
<comment type="cofactor">
    <cofactor evidence="12">
        <name>Mg(2+)</name>
        <dbReference type="ChEBI" id="CHEBI:18420"/>
    </cofactor>
    <text evidence="12">Requires a divalent cation, most likely magnesium in vivo, as an electrophilic catalyst to aid phosphoryl group transfer. It is the chelate of the metal and the nucleotide that is the actual substrate.</text>
</comment>
<evidence type="ECO:0000256" key="8">
    <source>
        <dbReference type="ARBA" id="ARBA00022840"/>
    </source>
</evidence>
<dbReference type="NCBIfam" id="TIGR02152">
    <property type="entry name" value="D_ribokin_bact"/>
    <property type="match status" value="1"/>
</dbReference>
<dbReference type="AlphaFoldDB" id="A0A5S5C0V7"/>
<dbReference type="GO" id="GO:0046872">
    <property type="term" value="F:metal ion binding"/>
    <property type="evidence" value="ECO:0007669"/>
    <property type="project" value="UniProtKB-KW"/>
</dbReference>
<keyword evidence="16" id="KW-1185">Reference proteome</keyword>
<evidence type="ECO:0000313" key="15">
    <source>
        <dbReference type="EMBL" id="TYP71970.1"/>
    </source>
</evidence>
<dbReference type="PANTHER" id="PTHR10584">
    <property type="entry name" value="SUGAR KINASE"/>
    <property type="match status" value="1"/>
</dbReference>
<dbReference type="InterPro" id="IPR002173">
    <property type="entry name" value="Carboh/pur_kinase_PfkB_CS"/>
</dbReference>
<evidence type="ECO:0000256" key="1">
    <source>
        <dbReference type="ARBA" id="ARBA00005380"/>
    </source>
</evidence>
<feature type="binding site" evidence="12">
    <location>
        <position position="295"/>
    </location>
    <ligand>
        <name>K(+)</name>
        <dbReference type="ChEBI" id="CHEBI:29103"/>
    </ligand>
</feature>
<comment type="activity regulation">
    <text evidence="12">Activated by a monovalent cation that binds near, but not in, the active site. The most likely occupant of the site in vivo is potassium. Ion binding induces a conformational change that may alter substrate affinity.</text>
</comment>
<dbReference type="PROSITE" id="PS00584">
    <property type="entry name" value="PFKB_KINASES_2"/>
    <property type="match status" value="1"/>
</dbReference>
<keyword evidence="11 12" id="KW-0119">Carbohydrate metabolism</keyword>
<evidence type="ECO:0000256" key="7">
    <source>
        <dbReference type="ARBA" id="ARBA00022777"/>
    </source>
</evidence>
<feature type="binding site" evidence="12">
    <location>
        <position position="290"/>
    </location>
    <ligand>
        <name>K(+)</name>
        <dbReference type="ChEBI" id="CHEBI:29103"/>
    </ligand>
</feature>
<evidence type="ECO:0000256" key="6">
    <source>
        <dbReference type="ARBA" id="ARBA00022741"/>
    </source>
</evidence>
<evidence type="ECO:0000259" key="14">
    <source>
        <dbReference type="Pfam" id="PF00294"/>
    </source>
</evidence>
<reference evidence="15 16" key="1">
    <citation type="submission" date="2019-07" db="EMBL/GenBank/DDBJ databases">
        <title>Genomic Encyclopedia of Type Strains, Phase III (KMG-III): the genomes of soil and plant-associated and newly described type strains.</title>
        <authorList>
            <person name="Whitman W."/>
        </authorList>
    </citation>
    <scope>NUCLEOTIDE SEQUENCE [LARGE SCALE GENOMIC DNA]</scope>
    <source>
        <strain evidence="15 16">BL24</strain>
    </source>
</reference>
<comment type="catalytic activity">
    <reaction evidence="12">
        <text>D-ribose + ATP = D-ribose 5-phosphate + ADP + H(+)</text>
        <dbReference type="Rhea" id="RHEA:13697"/>
        <dbReference type="ChEBI" id="CHEBI:15378"/>
        <dbReference type="ChEBI" id="CHEBI:30616"/>
        <dbReference type="ChEBI" id="CHEBI:47013"/>
        <dbReference type="ChEBI" id="CHEBI:78346"/>
        <dbReference type="ChEBI" id="CHEBI:456216"/>
        <dbReference type="EC" id="2.7.1.15"/>
    </reaction>
</comment>
<feature type="active site" description="Proton acceptor" evidence="12">
    <location>
        <position position="260"/>
    </location>
</feature>
<evidence type="ECO:0000256" key="12">
    <source>
        <dbReference type="HAMAP-Rule" id="MF_01987"/>
    </source>
</evidence>
<proteinExistence type="inferred from homology"/>
<dbReference type="EC" id="2.7.1.15" evidence="2 12"/>
<feature type="binding site" evidence="12">
    <location>
        <position position="299"/>
    </location>
    <ligand>
        <name>K(+)</name>
        <dbReference type="ChEBI" id="CHEBI:29103"/>
    </ligand>
</feature>
<evidence type="ECO:0000256" key="5">
    <source>
        <dbReference type="ARBA" id="ARBA00022723"/>
    </source>
</evidence>
<dbReference type="InterPro" id="IPR011877">
    <property type="entry name" value="Ribokinase"/>
</dbReference>
<organism evidence="15 16">
    <name type="scientific">Paenibacillus methanolicus</name>
    <dbReference type="NCBI Taxonomy" id="582686"/>
    <lineage>
        <taxon>Bacteria</taxon>
        <taxon>Bacillati</taxon>
        <taxon>Bacillota</taxon>
        <taxon>Bacilli</taxon>
        <taxon>Bacillales</taxon>
        <taxon>Paenibacillaceae</taxon>
        <taxon>Paenibacillus</taxon>
    </lineage>
</organism>
<evidence type="ECO:0000256" key="3">
    <source>
        <dbReference type="ARBA" id="ARBA00016943"/>
    </source>
</evidence>
<dbReference type="GO" id="GO:0005524">
    <property type="term" value="F:ATP binding"/>
    <property type="evidence" value="ECO:0007669"/>
    <property type="project" value="UniProtKB-UniRule"/>
</dbReference>
<comment type="subunit">
    <text evidence="12">Homodimer.</text>
</comment>
<dbReference type="PANTHER" id="PTHR10584:SF166">
    <property type="entry name" value="RIBOKINASE"/>
    <property type="match status" value="1"/>
</dbReference>
<keyword evidence="5 12" id="KW-0479">Metal-binding</keyword>
<dbReference type="Gene3D" id="3.40.1190.20">
    <property type="match status" value="1"/>
</dbReference>
<keyword evidence="12" id="KW-0963">Cytoplasm</keyword>
<keyword evidence="4 12" id="KW-0808">Transferase</keyword>
<dbReference type="Proteomes" id="UP000323257">
    <property type="component" value="Unassembled WGS sequence"/>
</dbReference>
<feature type="binding site" evidence="12">
    <location>
        <begin position="47"/>
        <end position="51"/>
    </location>
    <ligand>
        <name>substrate</name>
    </ligand>
</feature>
<feature type="binding site" evidence="12">
    <location>
        <begin position="19"/>
        <end position="21"/>
    </location>
    <ligand>
        <name>substrate</name>
    </ligand>
</feature>
<dbReference type="EMBL" id="VNHS01000009">
    <property type="protein sequence ID" value="TYP71970.1"/>
    <property type="molecule type" value="Genomic_DNA"/>
</dbReference>
<comment type="subcellular location">
    <subcellularLocation>
        <location evidence="12">Cytoplasm</location>
    </subcellularLocation>
</comment>
<evidence type="ECO:0000256" key="9">
    <source>
        <dbReference type="ARBA" id="ARBA00022842"/>
    </source>
</evidence>
<gene>
    <name evidence="12" type="primary">rbsK</name>
    <name evidence="15" type="ORF">BCM02_109249</name>
</gene>
<dbReference type="GO" id="GO:0004747">
    <property type="term" value="F:ribokinase activity"/>
    <property type="evidence" value="ECO:0007669"/>
    <property type="project" value="UniProtKB-UniRule"/>
</dbReference>
<comment type="caution">
    <text evidence="12">Lacks conserved residue(s) required for the propagation of feature annotation.</text>
</comment>
<evidence type="ECO:0000313" key="16">
    <source>
        <dbReference type="Proteomes" id="UP000323257"/>
    </source>
</evidence>
<dbReference type="UniPathway" id="UPA00916">
    <property type="reaction ID" value="UER00889"/>
</dbReference>
<evidence type="ECO:0000256" key="4">
    <source>
        <dbReference type="ARBA" id="ARBA00022679"/>
    </source>
</evidence>
<evidence type="ECO:0000256" key="11">
    <source>
        <dbReference type="ARBA" id="ARBA00023277"/>
    </source>
</evidence>
<evidence type="ECO:0000256" key="10">
    <source>
        <dbReference type="ARBA" id="ARBA00022958"/>
    </source>
</evidence>
<feature type="binding site" evidence="12">
    <location>
        <position position="284"/>
    </location>
    <ligand>
        <name>ATP</name>
        <dbReference type="ChEBI" id="CHEBI:30616"/>
    </ligand>
</feature>